<reference evidence="1" key="1">
    <citation type="journal article" date="2021" name="Proc. Natl. Acad. Sci. U.S.A.">
        <title>A Catalog of Tens of Thousands of Viruses from Human Metagenomes Reveals Hidden Associations with Chronic Diseases.</title>
        <authorList>
            <person name="Tisza M.J."/>
            <person name="Buck C.B."/>
        </authorList>
    </citation>
    <scope>NUCLEOTIDE SEQUENCE</scope>
    <source>
        <strain evidence="1">CtGdK3</strain>
    </source>
</reference>
<evidence type="ECO:0000313" key="1">
    <source>
        <dbReference type="EMBL" id="DAD85900.1"/>
    </source>
</evidence>
<organism evidence="1">
    <name type="scientific">Siphoviridae sp. ctGdK3</name>
    <dbReference type="NCBI Taxonomy" id="2826222"/>
    <lineage>
        <taxon>Viruses</taxon>
        <taxon>Duplodnaviria</taxon>
        <taxon>Heunggongvirae</taxon>
        <taxon>Uroviricota</taxon>
        <taxon>Caudoviricetes</taxon>
    </lineage>
</organism>
<protein>
    <submittedName>
        <fullName evidence="1">Vacuolar sorting protein 39 domain 2</fullName>
    </submittedName>
</protein>
<accession>A0A8S5MUM9</accession>
<name>A0A8S5MUM9_9CAUD</name>
<sequence>MCCECGHVPCMAGCPNAREEAQAGICADCAQPIYHGEEMVDIDGTLYHLECVERMSTVELLALMGYTVCAAET</sequence>
<dbReference type="EMBL" id="BK014990">
    <property type="protein sequence ID" value="DAD85900.1"/>
    <property type="molecule type" value="Genomic_DNA"/>
</dbReference>
<dbReference type="Gene3D" id="2.10.110.10">
    <property type="entry name" value="Cysteine Rich Protein"/>
    <property type="match status" value="1"/>
</dbReference>
<proteinExistence type="predicted"/>